<dbReference type="GeneID" id="5430237"/>
<organism evidence="2 3">
    <name type="scientific">Botryotinia fuckeliana (strain B05.10)</name>
    <name type="common">Noble rot fungus</name>
    <name type="synonym">Botrytis cinerea</name>
    <dbReference type="NCBI Taxonomy" id="332648"/>
    <lineage>
        <taxon>Eukaryota</taxon>
        <taxon>Fungi</taxon>
        <taxon>Dikarya</taxon>
        <taxon>Ascomycota</taxon>
        <taxon>Pezizomycotina</taxon>
        <taxon>Leotiomycetes</taxon>
        <taxon>Helotiales</taxon>
        <taxon>Sclerotiniaceae</taxon>
        <taxon>Botrytis</taxon>
    </lineage>
</organism>
<dbReference type="InterPro" id="IPR002818">
    <property type="entry name" value="DJ-1/PfpI"/>
</dbReference>
<dbReference type="KEGG" id="bfu:BCIN_15g05400"/>
<dbReference type="AlphaFoldDB" id="A0A384K5J0"/>
<dbReference type="RefSeq" id="XP_024553546.1">
    <property type="nucleotide sequence ID" value="XM_024697730.1"/>
</dbReference>
<dbReference type="PANTHER" id="PTHR43130:SF3">
    <property type="entry name" value="HTH-TYPE TRANSCRIPTIONAL REGULATOR RV1931C"/>
    <property type="match status" value="1"/>
</dbReference>
<dbReference type="EMBL" id="CP009819">
    <property type="protein sequence ID" value="ATZ58082.1"/>
    <property type="molecule type" value="Genomic_DNA"/>
</dbReference>
<dbReference type="InterPro" id="IPR052158">
    <property type="entry name" value="INH-QAR"/>
</dbReference>
<dbReference type="PANTHER" id="PTHR43130">
    <property type="entry name" value="ARAC-FAMILY TRANSCRIPTIONAL REGULATOR"/>
    <property type="match status" value="1"/>
</dbReference>
<dbReference type="OrthoDB" id="543156at2759"/>
<reference evidence="2 3" key="1">
    <citation type="journal article" date="2011" name="PLoS Genet.">
        <title>Genomic analysis of the necrotrophic fungal pathogens Sclerotinia sclerotiorum and Botrytis cinerea.</title>
        <authorList>
            <person name="Amselem J."/>
            <person name="Cuomo C.A."/>
            <person name="van Kan J.A."/>
            <person name="Viaud M."/>
            <person name="Benito E.P."/>
            <person name="Couloux A."/>
            <person name="Coutinho P.M."/>
            <person name="de Vries R.P."/>
            <person name="Dyer P.S."/>
            <person name="Fillinger S."/>
            <person name="Fournier E."/>
            <person name="Gout L."/>
            <person name="Hahn M."/>
            <person name="Kohn L."/>
            <person name="Lapalu N."/>
            <person name="Plummer K.M."/>
            <person name="Pradier J.M."/>
            <person name="Quevillon E."/>
            <person name="Sharon A."/>
            <person name="Simon A."/>
            <person name="ten Have A."/>
            <person name="Tudzynski B."/>
            <person name="Tudzynski P."/>
            <person name="Wincker P."/>
            <person name="Andrew M."/>
            <person name="Anthouard V."/>
            <person name="Beever R.E."/>
            <person name="Beffa R."/>
            <person name="Benoit I."/>
            <person name="Bouzid O."/>
            <person name="Brault B."/>
            <person name="Chen Z."/>
            <person name="Choquer M."/>
            <person name="Collemare J."/>
            <person name="Cotton P."/>
            <person name="Danchin E.G."/>
            <person name="Da Silva C."/>
            <person name="Gautier A."/>
            <person name="Giraud C."/>
            <person name="Giraud T."/>
            <person name="Gonzalez C."/>
            <person name="Grossetete S."/>
            <person name="Guldener U."/>
            <person name="Henrissat B."/>
            <person name="Howlett B.J."/>
            <person name="Kodira C."/>
            <person name="Kretschmer M."/>
            <person name="Lappartient A."/>
            <person name="Leroch M."/>
            <person name="Levis C."/>
            <person name="Mauceli E."/>
            <person name="Neuveglise C."/>
            <person name="Oeser B."/>
            <person name="Pearson M."/>
            <person name="Poulain J."/>
            <person name="Poussereau N."/>
            <person name="Quesneville H."/>
            <person name="Rascle C."/>
            <person name="Schumacher J."/>
            <person name="Segurens B."/>
            <person name="Sexton A."/>
            <person name="Silva E."/>
            <person name="Sirven C."/>
            <person name="Soanes D.M."/>
            <person name="Talbot N.J."/>
            <person name="Templeton M."/>
            <person name="Yandava C."/>
            <person name="Yarden O."/>
            <person name="Zeng Q."/>
            <person name="Rollins J.A."/>
            <person name="Lebrun M.H."/>
            <person name="Dickman M."/>
        </authorList>
    </citation>
    <scope>NUCLEOTIDE SEQUENCE [LARGE SCALE GENOMIC DNA]</scope>
    <source>
        <strain evidence="2 3">B05.10</strain>
    </source>
</reference>
<name>A0A384K5J0_BOTFB</name>
<feature type="domain" description="DJ-1/PfpI" evidence="1">
    <location>
        <begin position="24"/>
        <end position="173"/>
    </location>
</feature>
<dbReference type="SUPFAM" id="SSF52317">
    <property type="entry name" value="Class I glutamine amidotransferase-like"/>
    <property type="match status" value="1"/>
</dbReference>
<evidence type="ECO:0000313" key="3">
    <source>
        <dbReference type="Proteomes" id="UP000001798"/>
    </source>
</evidence>
<proteinExistence type="predicted"/>
<keyword evidence="3" id="KW-1185">Reference proteome</keyword>
<dbReference type="RefSeq" id="XP_001549746.2">
    <property type="nucleotide sequence ID" value="XM_001549696.2"/>
</dbReference>
<reference evidence="2" key="4">
    <citation type="submission" date="2017-12" db="EMBL/GenBank/DDBJ databases">
        <authorList>
            <person name="van Kan J."/>
        </authorList>
    </citation>
    <scope>NUCLEOTIDE SEQUENCE</scope>
    <source>
        <strain evidence="2">B05.10</strain>
    </source>
</reference>
<dbReference type="InterPro" id="IPR029062">
    <property type="entry name" value="Class_I_gatase-like"/>
</dbReference>
<dbReference type="Gene3D" id="3.40.50.880">
    <property type="match status" value="1"/>
</dbReference>
<reference evidence="2 3" key="3">
    <citation type="journal article" date="2017" name="Mol. Plant Pathol.">
        <title>A gapless genome sequence of the fungus Botrytis cinerea.</title>
        <authorList>
            <person name="Van Kan J.A."/>
            <person name="Stassen J.H."/>
            <person name="Mosbach A."/>
            <person name="Van Der Lee T.A."/>
            <person name="Faino L."/>
            <person name="Farmer A.D."/>
            <person name="Papasotiriou D.G."/>
            <person name="Zhou S."/>
            <person name="Seidl M.F."/>
            <person name="Cottam E."/>
            <person name="Edel D."/>
            <person name="Hahn M."/>
            <person name="Schwartz D.C."/>
            <person name="Dietrich R.A."/>
            <person name="Widdison S."/>
            <person name="Scalliet G."/>
        </authorList>
    </citation>
    <scope>NUCLEOTIDE SEQUENCE [LARGE SCALE GENOMIC DNA]</scope>
    <source>
        <strain evidence="2 3">B05.10</strain>
    </source>
</reference>
<dbReference type="Pfam" id="PF01965">
    <property type="entry name" value="DJ-1_PfpI"/>
    <property type="match status" value="1"/>
</dbReference>
<protein>
    <recommendedName>
        <fullName evidence="1">DJ-1/PfpI domain-containing protein</fullName>
    </recommendedName>
</protein>
<sequence length="255" mass="27723">MYPASMALKPDTSMEGTPESSQISVLFLAYDTFNTLDIHGPLDVLGNVALSADPFKLTIAAQHDIITSAEGAKIQRHISFLTAFETLENYDVLIQPGGLPDDIFPHLYPHTDSTFSDMLNIIKAFSRLGPSPRLQSPRVIMSICTGALFLGSAGIFSGLNATTHFLTLPKLKIICDAYTAKKPSYNPTIVVPNPASLNFRYVKEQLSLDKKVRVISSGGISCGIDATLYLLALVKGISPALAVAQMMQYAWREMP</sequence>
<gene>
    <name evidence="2" type="ORF">BCIN_15g05400</name>
</gene>
<evidence type="ECO:0000313" key="2">
    <source>
        <dbReference type="EMBL" id="ATZ58083.1"/>
    </source>
</evidence>
<accession>A0A384K5J0</accession>
<reference evidence="2 3" key="2">
    <citation type="journal article" date="2012" name="Eukaryot. Cell">
        <title>Genome update of Botrytis cinerea strains B05.10 and T4.</title>
        <authorList>
            <person name="Staats M."/>
            <person name="van Kan J.A."/>
        </authorList>
    </citation>
    <scope>NUCLEOTIDE SEQUENCE [LARGE SCALE GENOMIC DNA]</scope>
    <source>
        <strain evidence="2 3">B05.10</strain>
    </source>
</reference>
<dbReference type="VEuPathDB" id="FungiDB:Bcin15g05400"/>
<dbReference type="Proteomes" id="UP000001798">
    <property type="component" value="Chromosome 15"/>
</dbReference>
<evidence type="ECO:0000259" key="1">
    <source>
        <dbReference type="Pfam" id="PF01965"/>
    </source>
</evidence>
<dbReference type="EMBL" id="CP009819">
    <property type="protein sequence ID" value="ATZ58083.1"/>
    <property type="molecule type" value="Genomic_DNA"/>
</dbReference>